<protein>
    <recommendedName>
        <fullName evidence="4">Resolvase/invertase-type recombinase catalytic domain-containing protein</fullName>
    </recommendedName>
</protein>
<proteinExistence type="predicted"/>
<feature type="non-terminal residue" evidence="5">
    <location>
        <position position="104"/>
    </location>
</feature>
<feature type="domain" description="Resolvase/invertase-type recombinase catalytic" evidence="4">
    <location>
        <begin position="2"/>
        <end position="104"/>
    </location>
</feature>
<organism evidence="5">
    <name type="scientific">marine sediment metagenome</name>
    <dbReference type="NCBI Taxonomy" id="412755"/>
    <lineage>
        <taxon>unclassified sequences</taxon>
        <taxon>metagenomes</taxon>
        <taxon>ecological metagenomes</taxon>
    </lineage>
</organism>
<dbReference type="InterPro" id="IPR006119">
    <property type="entry name" value="Resolv_N"/>
</dbReference>
<dbReference type="PROSITE" id="PS00397">
    <property type="entry name" value="RECOMBINASES_1"/>
    <property type="match status" value="1"/>
</dbReference>
<dbReference type="Gene3D" id="3.40.50.1390">
    <property type="entry name" value="Resolvase, N-terminal catalytic domain"/>
    <property type="match status" value="1"/>
</dbReference>
<evidence type="ECO:0000256" key="2">
    <source>
        <dbReference type="ARBA" id="ARBA00023125"/>
    </source>
</evidence>
<keyword evidence="1" id="KW-0229">DNA integration</keyword>
<dbReference type="SMART" id="SM00857">
    <property type="entry name" value="Resolvase"/>
    <property type="match status" value="1"/>
</dbReference>
<dbReference type="GO" id="GO:0000150">
    <property type="term" value="F:DNA strand exchange activity"/>
    <property type="evidence" value="ECO:0007669"/>
    <property type="project" value="InterPro"/>
</dbReference>
<gene>
    <name evidence="5" type="ORF">S03H2_49597</name>
</gene>
<evidence type="ECO:0000259" key="4">
    <source>
        <dbReference type="PROSITE" id="PS51736"/>
    </source>
</evidence>
<evidence type="ECO:0000256" key="1">
    <source>
        <dbReference type="ARBA" id="ARBA00022908"/>
    </source>
</evidence>
<dbReference type="EMBL" id="BARU01031345">
    <property type="protein sequence ID" value="GAH73636.1"/>
    <property type="molecule type" value="Genomic_DNA"/>
</dbReference>
<dbReference type="InterPro" id="IPR006118">
    <property type="entry name" value="Recombinase_CS"/>
</dbReference>
<sequence>MKVAIYARVSSKEQEEEGYSILAQLKLLRDYATKKNCKIVREFVDLETAKRAGRTSFNEMVKFLQSNSEIKILLCEKTDRLYRNFKDYVTIDDLDLQLHFVKEC</sequence>
<comment type="caution">
    <text evidence="5">The sequence shown here is derived from an EMBL/GenBank/DDBJ whole genome shotgun (WGS) entry which is preliminary data.</text>
</comment>
<dbReference type="PROSITE" id="PS51736">
    <property type="entry name" value="RECOMBINASES_3"/>
    <property type="match status" value="1"/>
</dbReference>
<name>X1HTZ8_9ZZZZ</name>
<dbReference type="GO" id="GO:0003677">
    <property type="term" value="F:DNA binding"/>
    <property type="evidence" value="ECO:0007669"/>
    <property type="project" value="UniProtKB-KW"/>
</dbReference>
<evidence type="ECO:0000256" key="3">
    <source>
        <dbReference type="ARBA" id="ARBA00023172"/>
    </source>
</evidence>
<dbReference type="Pfam" id="PF00239">
    <property type="entry name" value="Resolvase"/>
    <property type="match status" value="1"/>
</dbReference>
<dbReference type="InterPro" id="IPR050639">
    <property type="entry name" value="SSR_resolvase"/>
</dbReference>
<dbReference type="AlphaFoldDB" id="X1HTZ8"/>
<dbReference type="CDD" id="cd00338">
    <property type="entry name" value="Ser_Recombinase"/>
    <property type="match status" value="1"/>
</dbReference>
<accession>X1HTZ8</accession>
<keyword evidence="2" id="KW-0238">DNA-binding</keyword>
<keyword evidence="3" id="KW-0233">DNA recombination</keyword>
<dbReference type="InterPro" id="IPR036162">
    <property type="entry name" value="Resolvase-like_N_sf"/>
</dbReference>
<dbReference type="PANTHER" id="PTHR30461:SF2">
    <property type="entry name" value="SERINE RECOMBINASE PINE-RELATED"/>
    <property type="match status" value="1"/>
</dbReference>
<reference evidence="5" key="1">
    <citation type="journal article" date="2014" name="Front. Microbiol.">
        <title>High frequency of phylogenetically diverse reductive dehalogenase-homologous genes in deep subseafloor sedimentary metagenomes.</title>
        <authorList>
            <person name="Kawai M."/>
            <person name="Futagami T."/>
            <person name="Toyoda A."/>
            <person name="Takaki Y."/>
            <person name="Nishi S."/>
            <person name="Hori S."/>
            <person name="Arai W."/>
            <person name="Tsubouchi T."/>
            <person name="Morono Y."/>
            <person name="Uchiyama I."/>
            <person name="Ito T."/>
            <person name="Fujiyama A."/>
            <person name="Inagaki F."/>
            <person name="Takami H."/>
        </authorList>
    </citation>
    <scope>NUCLEOTIDE SEQUENCE</scope>
    <source>
        <strain evidence="5">Expedition CK06-06</strain>
    </source>
</reference>
<dbReference type="GO" id="GO:0015074">
    <property type="term" value="P:DNA integration"/>
    <property type="evidence" value="ECO:0007669"/>
    <property type="project" value="UniProtKB-KW"/>
</dbReference>
<dbReference type="PANTHER" id="PTHR30461">
    <property type="entry name" value="DNA-INVERTASE FROM LAMBDOID PROPHAGE"/>
    <property type="match status" value="1"/>
</dbReference>
<dbReference type="SUPFAM" id="SSF53041">
    <property type="entry name" value="Resolvase-like"/>
    <property type="match status" value="1"/>
</dbReference>
<evidence type="ECO:0000313" key="5">
    <source>
        <dbReference type="EMBL" id="GAH73636.1"/>
    </source>
</evidence>